<protein>
    <submittedName>
        <fullName evidence="1">Uncharacterized protein</fullName>
    </submittedName>
</protein>
<accession>A0ABP9WBR2</accession>
<organism evidence="1 2">
    <name type="scientific">Deinococcus carri</name>
    <dbReference type="NCBI Taxonomy" id="1211323"/>
    <lineage>
        <taxon>Bacteria</taxon>
        <taxon>Thermotogati</taxon>
        <taxon>Deinococcota</taxon>
        <taxon>Deinococci</taxon>
        <taxon>Deinococcales</taxon>
        <taxon>Deinococcaceae</taxon>
        <taxon>Deinococcus</taxon>
    </lineage>
</organism>
<evidence type="ECO:0000313" key="2">
    <source>
        <dbReference type="Proteomes" id="UP001401887"/>
    </source>
</evidence>
<sequence length="98" mass="10839">MSATLLAFGRRGATRPLLLLYAPEVAPDAVTAPAYSALYPITARAETLREMVKAGDEWRTKRGGLRVRLHRCAAGHRLHEAITLKNTTPKKRTPQEGF</sequence>
<name>A0ABP9WBR2_9DEIO</name>
<evidence type="ECO:0000313" key="1">
    <source>
        <dbReference type="EMBL" id="GAA5514769.1"/>
    </source>
</evidence>
<dbReference type="RefSeq" id="WP_345467873.1">
    <property type="nucleotide sequence ID" value="NZ_BAABRP010000024.1"/>
</dbReference>
<reference evidence="1 2" key="1">
    <citation type="submission" date="2024-02" db="EMBL/GenBank/DDBJ databases">
        <title>Deinococcus carri NBRC 110142.</title>
        <authorList>
            <person name="Ichikawa N."/>
            <person name="Katano-Makiyama Y."/>
            <person name="Hidaka K."/>
        </authorList>
    </citation>
    <scope>NUCLEOTIDE SEQUENCE [LARGE SCALE GENOMIC DNA]</scope>
    <source>
        <strain evidence="1 2">NBRC 110142</strain>
    </source>
</reference>
<keyword evidence="2" id="KW-1185">Reference proteome</keyword>
<dbReference type="Proteomes" id="UP001401887">
    <property type="component" value="Unassembled WGS sequence"/>
</dbReference>
<dbReference type="EMBL" id="BAABRP010000024">
    <property type="protein sequence ID" value="GAA5514769.1"/>
    <property type="molecule type" value="Genomic_DNA"/>
</dbReference>
<gene>
    <name evidence="1" type="ORF">Dcar01_03530</name>
</gene>
<proteinExistence type="predicted"/>
<comment type="caution">
    <text evidence="1">The sequence shown here is derived from an EMBL/GenBank/DDBJ whole genome shotgun (WGS) entry which is preliminary data.</text>
</comment>